<evidence type="ECO:0000313" key="1">
    <source>
        <dbReference type="EMBL" id="STX51421.1"/>
    </source>
</evidence>
<evidence type="ECO:0008006" key="3">
    <source>
        <dbReference type="Google" id="ProtNLM"/>
    </source>
</evidence>
<gene>
    <name evidence="1" type="ORF">NCTC13316_01516</name>
</gene>
<accession>A0A378JL04</accession>
<organism evidence="1 2">
    <name type="scientific">Legionella busanensis</name>
    <dbReference type="NCBI Taxonomy" id="190655"/>
    <lineage>
        <taxon>Bacteria</taxon>
        <taxon>Pseudomonadati</taxon>
        <taxon>Pseudomonadota</taxon>
        <taxon>Gammaproteobacteria</taxon>
        <taxon>Legionellales</taxon>
        <taxon>Legionellaceae</taxon>
        <taxon>Legionella</taxon>
    </lineage>
</organism>
<proteinExistence type="predicted"/>
<reference evidence="1 2" key="1">
    <citation type="submission" date="2018-06" db="EMBL/GenBank/DDBJ databases">
        <authorList>
            <consortium name="Pathogen Informatics"/>
            <person name="Doyle S."/>
        </authorList>
    </citation>
    <scope>NUCLEOTIDE SEQUENCE [LARGE SCALE GENOMIC DNA]</scope>
    <source>
        <strain evidence="1 2">NCTC13316</strain>
    </source>
</reference>
<sequence>MKKIVLVAINLTHNREFEKKSFHDQLLVLALSTVHAYNKAKRLHPDAYIIAAWREYGVSNQLAVSQDNIHDFKELLSIVTENRDLLIIAGSLTSQKIVMVNNNQEKIREIQAAYDKYQFIKDIEYKNINSDLFVNYKAQFNQASLQAKFSIIKNTCYFFKQGAKVYRRSKIAPHEETIINMLRPWAYTFKEQEFLFTLDADNEITIGIEICFEHSIGVLKHLIKNEGLKAPTIHIIIADTNTMVPEHACGNYTVRIDSDPDDAISFGKNLAAQDNFFYVYQFDPYQTKNQMLKLIKPDNYNVFDSSSTPSLTSLSP</sequence>
<dbReference type="EMBL" id="UGOD01000001">
    <property type="protein sequence ID" value="STX51421.1"/>
    <property type="molecule type" value="Genomic_DNA"/>
</dbReference>
<dbReference type="RefSeq" id="WP_115331060.1">
    <property type="nucleotide sequence ID" value="NZ_CAAAHP010000001.1"/>
</dbReference>
<evidence type="ECO:0000313" key="2">
    <source>
        <dbReference type="Proteomes" id="UP000254794"/>
    </source>
</evidence>
<keyword evidence="2" id="KW-1185">Reference proteome</keyword>
<dbReference type="Proteomes" id="UP000254794">
    <property type="component" value="Unassembled WGS sequence"/>
</dbReference>
<name>A0A378JL04_9GAMM</name>
<protein>
    <recommendedName>
        <fullName evidence="3">Carbon-nitrogen hydrolase</fullName>
    </recommendedName>
</protein>
<dbReference type="AlphaFoldDB" id="A0A378JL04"/>
<dbReference type="OrthoDB" id="5649838at2"/>